<keyword evidence="7" id="KW-0865">Zymogen</keyword>
<evidence type="ECO:0000256" key="1">
    <source>
        <dbReference type="ARBA" id="ARBA00001947"/>
    </source>
</evidence>
<reference evidence="9 10" key="1">
    <citation type="submission" date="2015-12" db="EMBL/GenBank/DDBJ databases">
        <title>Draft genome sequence of Moniliophthora roreri, the causal agent of frosty pod rot of cacao.</title>
        <authorList>
            <person name="Aime M.C."/>
            <person name="Diaz-Valderrama J.R."/>
            <person name="Kijpornyongpan T."/>
            <person name="Phillips-Mora W."/>
        </authorList>
    </citation>
    <scope>NUCLEOTIDE SEQUENCE [LARGE SCALE GENOMIC DNA]</scope>
    <source>
        <strain evidence="9 10">MCA 2952</strain>
    </source>
</reference>
<keyword evidence="4" id="KW-0378">Hydrolase</keyword>
<sequence>MKLTRLLSAVSLATSTHATPFQRTDGLTIKVNGPNSISGSSIADLKLTVDVTNNGAEPVRVLRYNNVLDILPTRSWRVGKNGSEVGFIGIKVALQIDENAYITINNGDTVSVVHEVGSLFDFASAGAGTFSFEPIAPEPQVTVLPTSKGSRRNQTPSFDVAITGEIPHLESLTPREPISICTDPVKKAFMDASYPEAMALAQLSYNYIIANGASDDLYQAYFSTNDPARILRNLRYVIEEDTGGPTIT</sequence>
<keyword evidence="3" id="KW-0479">Metal-binding</keyword>
<dbReference type="InterPro" id="IPR050414">
    <property type="entry name" value="Fungal_M35_metalloproteases"/>
</dbReference>
<dbReference type="Gene3D" id="2.60.40.2970">
    <property type="match status" value="1"/>
</dbReference>
<evidence type="ECO:0000313" key="9">
    <source>
        <dbReference type="EMBL" id="KTB32974.1"/>
    </source>
</evidence>
<evidence type="ECO:0000256" key="6">
    <source>
        <dbReference type="ARBA" id="ARBA00023049"/>
    </source>
</evidence>
<evidence type="ECO:0000256" key="3">
    <source>
        <dbReference type="ARBA" id="ARBA00022723"/>
    </source>
</evidence>
<keyword evidence="5" id="KW-0862">Zinc</keyword>
<evidence type="ECO:0000256" key="4">
    <source>
        <dbReference type="ARBA" id="ARBA00022801"/>
    </source>
</evidence>
<protein>
    <recommendedName>
        <fullName evidence="11">Deuterolysin</fullName>
    </recommendedName>
</protein>
<comment type="caution">
    <text evidence="9">The sequence shown here is derived from an EMBL/GenBank/DDBJ whole genome shotgun (WGS) entry which is preliminary data.</text>
</comment>
<evidence type="ECO:0000256" key="8">
    <source>
        <dbReference type="SAM" id="SignalP"/>
    </source>
</evidence>
<evidence type="ECO:0000313" key="10">
    <source>
        <dbReference type="Proteomes" id="UP000054988"/>
    </source>
</evidence>
<feature type="signal peptide" evidence="8">
    <location>
        <begin position="1"/>
        <end position="18"/>
    </location>
</feature>
<comment type="cofactor">
    <cofactor evidence="1">
        <name>Zn(2+)</name>
        <dbReference type="ChEBI" id="CHEBI:29105"/>
    </cofactor>
</comment>
<feature type="chain" id="PRO_5006901598" description="Deuterolysin" evidence="8">
    <location>
        <begin position="19"/>
        <end position="248"/>
    </location>
</feature>
<evidence type="ECO:0008006" key="11">
    <source>
        <dbReference type="Google" id="ProtNLM"/>
    </source>
</evidence>
<dbReference type="GO" id="GO:0006508">
    <property type="term" value="P:proteolysis"/>
    <property type="evidence" value="ECO:0007669"/>
    <property type="project" value="UniProtKB-KW"/>
</dbReference>
<dbReference type="PANTHER" id="PTHR37016">
    <property type="match status" value="1"/>
</dbReference>
<gene>
    <name evidence="9" type="ORF">WG66_14444</name>
</gene>
<accession>A0A0W0F9K1</accession>
<dbReference type="EMBL" id="LATX01002193">
    <property type="protein sequence ID" value="KTB32974.1"/>
    <property type="molecule type" value="Genomic_DNA"/>
</dbReference>
<dbReference type="PANTHER" id="PTHR37016:SF3">
    <property type="entry name" value="NEUTRAL PROTEASE 2-RELATED"/>
    <property type="match status" value="1"/>
</dbReference>
<evidence type="ECO:0000256" key="7">
    <source>
        <dbReference type="ARBA" id="ARBA00023145"/>
    </source>
</evidence>
<organism evidence="9 10">
    <name type="scientific">Moniliophthora roreri</name>
    <name type="common">Frosty pod rot fungus</name>
    <name type="synonym">Monilia roreri</name>
    <dbReference type="NCBI Taxonomy" id="221103"/>
    <lineage>
        <taxon>Eukaryota</taxon>
        <taxon>Fungi</taxon>
        <taxon>Dikarya</taxon>
        <taxon>Basidiomycota</taxon>
        <taxon>Agaricomycotina</taxon>
        <taxon>Agaricomycetes</taxon>
        <taxon>Agaricomycetidae</taxon>
        <taxon>Agaricales</taxon>
        <taxon>Marasmiineae</taxon>
        <taxon>Marasmiaceae</taxon>
        <taxon>Moniliophthora</taxon>
    </lineage>
</organism>
<keyword evidence="2" id="KW-0645">Protease</keyword>
<dbReference type="eggNOG" id="ENOG502SGF5">
    <property type="taxonomic scope" value="Eukaryota"/>
</dbReference>
<dbReference type="AlphaFoldDB" id="A0A0W0F9K1"/>
<evidence type="ECO:0000256" key="5">
    <source>
        <dbReference type="ARBA" id="ARBA00022833"/>
    </source>
</evidence>
<keyword evidence="8" id="KW-0732">Signal</keyword>
<dbReference type="Pfam" id="PF02102">
    <property type="entry name" value="Peptidase_M35"/>
    <property type="match status" value="1"/>
</dbReference>
<name>A0A0W0F9K1_MONRR</name>
<dbReference type="GO" id="GO:0004222">
    <property type="term" value="F:metalloendopeptidase activity"/>
    <property type="evidence" value="ECO:0007669"/>
    <property type="project" value="InterPro"/>
</dbReference>
<dbReference type="GO" id="GO:0046872">
    <property type="term" value="F:metal ion binding"/>
    <property type="evidence" value="ECO:0007669"/>
    <property type="project" value="UniProtKB-KW"/>
</dbReference>
<proteinExistence type="predicted"/>
<dbReference type="Proteomes" id="UP000054988">
    <property type="component" value="Unassembled WGS sequence"/>
</dbReference>
<evidence type="ECO:0000256" key="2">
    <source>
        <dbReference type="ARBA" id="ARBA00022670"/>
    </source>
</evidence>
<keyword evidence="6" id="KW-0482">Metalloprotease</keyword>
<dbReference type="InterPro" id="IPR001384">
    <property type="entry name" value="Peptidase_M35"/>
</dbReference>